<organism evidence="1 2">
    <name type="scientific">Paracoccus maritimus</name>
    <dbReference type="NCBI Taxonomy" id="2933292"/>
    <lineage>
        <taxon>Bacteria</taxon>
        <taxon>Pseudomonadati</taxon>
        <taxon>Pseudomonadota</taxon>
        <taxon>Alphaproteobacteria</taxon>
        <taxon>Rhodobacterales</taxon>
        <taxon>Paracoccaceae</taxon>
        <taxon>Paracoccus</taxon>
    </lineage>
</organism>
<gene>
    <name evidence="1" type="ORF">MU516_12680</name>
</gene>
<dbReference type="Proteomes" id="UP001320702">
    <property type="component" value="Unassembled WGS sequence"/>
</dbReference>
<evidence type="ECO:0000313" key="2">
    <source>
        <dbReference type="Proteomes" id="UP001320702"/>
    </source>
</evidence>
<name>A0ABT2KB18_9RHOB</name>
<dbReference type="RefSeq" id="WP_260277578.1">
    <property type="nucleotide sequence ID" value="NZ_JANAVZ010000006.1"/>
</dbReference>
<accession>A0ABT2KB18</accession>
<protein>
    <submittedName>
        <fullName evidence="1">Uncharacterized protein</fullName>
    </submittedName>
</protein>
<keyword evidence="2" id="KW-1185">Reference proteome</keyword>
<comment type="caution">
    <text evidence="1">The sequence shown here is derived from an EMBL/GenBank/DDBJ whole genome shotgun (WGS) entry which is preliminary data.</text>
</comment>
<evidence type="ECO:0000313" key="1">
    <source>
        <dbReference type="EMBL" id="MCT4333721.1"/>
    </source>
</evidence>
<proteinExistence type="predicted"/>
<dbReference type="EMBL" id="JANAVZ010000006">
    <property type="protein sequence ID" value="MCT4333721.1"/>
    <property type="molecule type" value="Genomic_DNA"/>
</dbReference>
<reference evidence="1 2" key="1">
    <citation type="submission" date="2022-04" db="EMBL/GenBank/DDBJ databases">
        <title>Paracoccus sp. YLB-12 draft genome sequence.</title>
        <authorList>
            <person name="Yu L."/>
        </authorList>
    </citation>
    <scope>NUCLEOTIDE SEQUENCE [LARGE SCALE GENOMIC DNA]</scope>
    <source>
        <strain evidence="1 2">YLB-12</strain>
    </source>
</reference>
<sequence>MSAWDGTEAITVAIDQLPVEPVARLCFDKDYIRVAEFLAKWQHRVKQAAFDFRGRETWLRTLRGQKYPRMTSYYDFSKIEEISTAASVVIAAEYERGKLLVGASPPAIELHSWSPDAFGKLYEMGFFEVVGLSEAESKRFVSHAGTVTMQIVSGETRAELDKAGQELERLLDDELTVDDELAGILFWINTAVSEALTNVTQWAYRGAGSLQPKRWWLAATLDPLTKNLSVVFYDQGVTIPNSIKRQDWFEGILAFGRKLYGSKDETTSWSDSRWIAAALEYGRSRTRLDHRGKGLPQLADILDLCADGSLRIVSRKGCCYLRKDQKMIEEPPIRQPLMGTLIEWKLSLPERK</sequence>